<evidence type="ECO:0000256" key="1">
    <source>
        <dbReference type="ARBA" id="ARBA00022737"/>
    </source>
</evidence>
<dbReference type="Proteomes" id="UP001370490">
    <property type="component" value="Unassembled WGS sequence"/>
</dbReference>
<dbReference type="PANTHER" id="PTHR21098:SF0">
    <property type="entry name" value="RIBOFLAVIN SYNTHASE"/>
    <property type="match status" value="1"/>
</dbReference>
<dbReference type="Gene3D" id="2.40.30.20">
    <property type="match status" value="1"/>
</dbReference>
<comment type="caution">
    <text evidence="4">The sequence shown here is derived from an EMBL/GenBank/DDBJ whole genome shotgun (WGS) entry which is preliminary data.</text>
</comment>
<dbReference type="GO" id="GO:0004746">
    <property type="term" value="F:riboflavin synthase activity"/>
    <property type="evidence" value="ECO:0007669"/>
    <property type="project" value="TreeGrafter"/>
</dbReference>
<name>A0AAN8Z9C6_9MAGN</name>
<evidence type="ECO:0000313" key="4">
    <source>
        <dbReference type="EMBL" id="KAK6929821.1"/>
    </source>
</evidence>
<evidence type="ECO:0000313" key="5">
    <source>
        <dbReference type="Proteomes" id="UP001370490"/>
    </source>
</evidence>
<dbReference type="InterPro" id="IPR017938">
    <property type="entry name" value="Riboflavin_synthase-like_b-brl"/>
</dbReference>
<feature type="repeat" description="Lumazine-binding" evidence="2">
    <location>
        <begin position="78"/>
        <end position="170"/>
    </location>
</feature>
<proteinExistence type="predicted"/>
<accession>A0AAN8Z9C6</accession>
<evidence type="ECO:0000256" key="2">
    <source>
        <dbReference type="PROSITE-ProRule" id="PRU00524"/>
    </source>
</evidence>
<dbReference type="PANTHER" id="PTHR21098">
    <property type="entry name" value="RIBOFLAVIN SYNTHASE ALPHA CHAIN"/>
    <property type="match status" value="1"/>
</dbReference>
<dbReference type="Pfam" id="PF00677">
    <property type="entry name" value="Lum_binding"/>
    <property type="match status" value="1"/>
</dbReference>
<reference evidence="4 5" key="1">
    <citation type="submission" date="2023-12" db="EMBL/GenBank/DDBJ databases">
        <title>A high-quality genome assembly for Dillenia turbinata (Dilleniales).</title>
        <authorList>
            <person name="Chanderbali A."/>
        </authorList>
    </citation>
    <scope>NUCLEOTIDE SEQUENCE [LARGE SCALE GENOMIC DNA]</scope>
    <source>
        <strain evidence="4">LSX21</strain>
        <tissue evidence="4">Leaf</tissue>
    </source>
</reference>
<feature type="domain" description="Lumazine-binding" evidence="3">
    <location>
        <begin position="78"/>
        <end position="170"/>
    </location>
</feature>
<gene>
    <name evidence="4" type="ORF">RJ641_003915</name>
</gene>
<protein>
    <submittedName>
        <fullName evidence="4">Lumazine-binding domain</fullName>
    </submittedName>
</protein>
<keyword evidence="1" id="KW-0677">Repeat</keyword>
<organism evidence="4 5">
    <name type="scientific">Dillenia turbinata</name>
    <dbReference type="NCBI Taxonomy" id="194707"/>
    <lineage>
        <taxon>Eukaryota</taxon>
        <taxon>Viridiplantae</taxon>
        <taxon>Streptophyta</taxon>
        <taxon>Embryophyta</taxon>
        <taxon>Tracheophyta</taxon>
        <taxon>Spermatophyta</taxon>
        <taxon>Magnoliopsida</taxon>
        <taxon>eudicotyledons</taxon>
        <taxon>Gunneridae</taxon>
        <taxon>Pentapetalae</taxon>
        <taxon>Dilleniales</taxon>
        <taxon>Dilleniaceae</taxon>
        <taxon>Dillenia</taxon>
    </lineage>
</organism>
<dbReference type="InterPro" id="IPR026017">
    <property type="entry name" value="Lumazine-bd_dom"/>
</dbReference>
<evidence type="ECO:0000259" key="3">
    <source>
        <dbReference type="PROSITE" id="PS51177"/>
    </source>
</evidence>
<dbReference type="InterPro" id="IPR023366">
    <property type="entry name" value="ATP_synth_asu-like_sf"/>
</dbReference>
<dbReference type="EMBL" id="JBAMMX010000012">
    <property type="protein sequence ID" value="KAK6929821.1"/>
    <property type="molecule type" value="Genomic_DNA"/>
</dbReference>
<keyword evidence="5" id="KW-1185">Reference proteome</keyword>
<dbReference type="SUPFAM" id="SSF63380">
    <property type="entry name" value="Riboflavin synthase domain-like"/>
    <property type="match status" value="1"/>
</dbReference>
<dbReference type="InterPro" id="IPR001783">
    <property type="entry name" value="Lumazine-bd"/>
</dbReference>
<dbReference type="AlphaFoldDB" id="A0AAN8Z9C6"/>
<dbReference type="GO" id="GO:0009231">
    <property type="term" value="P:riboflavin biosynthetic process"/>
    <property type="evidence" value="ECO:0007669"/>
    <property type="project" value="TreeGrafter"/>
</dbReference>
<dbReference type="PROSITE" id="PS51177">
    <property type="entry name" value="LUMAZINE_BIND"/>
    <property type="match status" value="1"/>
</dbReference>
<sequence>MKSPRLAHQHGNFFSQFDHLRNLDTFSPFNISISNFRQNPSQIHHQSHFYNHFQTLTVVSLLHNPPKAQTQIKTIRTLFTGRVEEIGEIEHLGFAKDGAFHMKINAKVCLQNLNSGDSISVNGTCLTVTEFDTKTSNFTVGLAPETEENIIDGIKKWVFGEFGESPFALN</sequence>